<reference evidence="3 4" key="1">
    <citation type="submission" date="2023-03" db="EMBL/GenBank/DDBJ databases">
        <title>Draft genome sequence of type strain Streptomyces ferralitis JCM 14344.</title>
        <authorList>
            <person name="Klaysubun C."/>
            <person name="Duangmal K."/>
        </authorList>
    </citation>
    <scope>NUCLEOTIDE SEQUENCE [LARGE SCALE GENOMIC DNA]</scope>
    <source>
        <strain evidence="3 4">JCM 14344</strain>
    </source>
</reference>
<dbReference type="EMBL" id="JARHTQ010000044">
    <property type="protein sequence ID" value="MDF2260996.1"/>
    <property type="molecule type" value="Genomic_DNA"/>
</dbReference>
<dbReference type="Proteomes" id="UP001220022">
    <property type="component" value="Unassembled WGS sequence"/>
</dbReference>
<dbReference type="InterPro" id="IPR001434">
    <property type="entry name" value="OmcB-like_DUF11"/>
</dbReference>
<dbReference type="Pfam" id="PF01345">
    <property type="entry name" value="DUF11"/>
    <property type="match status" value="1"/>
</dbReference>
<feature type="domain" description="DUF11" evidence="2">
    <location>
        <begin position="71"/>
        <end position="179"/>
    </location>
</feature>
<dbReference type="RefSeq" id="WP_275822153.1">
    <property type="nucleotide sequence ID" value="NZ_BAAANM010000027.1"/>
</dbReference>
<comment type="caution">
    <text evidence="3">The sequence shown here is derived from an EMBL/GenBank/DDBJ whole genome shotgun (WGS) entry which is preliminary data.</text>
</comment>
<feature type="region of interest" description="Disordered" evidence="1">
    <location>
        <begin position="189"/>
        <end position="222"/>
    </location>
</feature>
<accession>A0ABT5ZAX1</accession>
<sequence>MPKRNGLQPASGGLRHETGESQSWSRLWLAALVLLAGLALPALTPVQPAHAATGRTSASARVSVQPSQPSLAIAKTHEGRFVQGRKGVYTINVGNDGSGPTDGTPVIVHDTLPRELVPVSMTGAGWDCTLSTLTCTNSAVLGAGFAYTPITLTVKITCHARGTVTNRATVTGGGDTTIHTATNTTTIRRSERCHHHHHHHHRHHHHRHHHHRHHHRDGWHRH</sequence>
<evidence type="ECO:0000313" key="4">
    <source>
        <dbReference type="Proteomes" id="UP001220022"/>
    </source>
</evidence>
<evidence type="ECO:0000259" key="2">
    <source>
        <dbReference type="Pfam" id="PF01345"/>
    </source>
</evidence>
<evidence type="ECO:0000256" key="1">
    <source>
        <dbReference type="SAM" id="MobiDB-lite"/>
    </source>
</evidence>
<proteinExistence type="predicted"/>
<keyword evidence="4" id="KW-1185">Reference proteome</keyword>
<organism evidence="3 4">
    <name type="scientific">Streptantibioticus ferralitis</name>
    <dbReference type="NCBI Taxonomy" id="236510"/>
    <lineage>
        <taxon>Bacteria</taxon>
        <taxon>Bacillati</taxon>
        <taxon>Actinomycetota</taxon>
        <taxon>Actinomycetes</taxon>
        <taxon>Kitasatosporales</taxon>
        <taxon>Streptomycetaceae</taxon>
        <taxon>Streptantibioticus</taxon>
    </lineage>
</organism>
<evidence type="ECO:0000313" key="3">
    <source>
        <dbReference type="EMBL" id="MDF2260996.1"/>
    </source>
</evidence>
<name>A0ABT5ZAX1_9ACTN</name>
<gene>
    <name evidence="3" type="ORF">P2L57_36350</name>
</gene>
<protein>
    <recommendedName>
        <fullName evidence="2">DUF11 domain-containing protein</fullName>
    </recommendedName>
</protein>
<feature type="compositionally biased region" description="Basic residues" evidence="1">
    <location>
        <begin position="191"/>
        <end position="222"/>
    </location>
</feature>